<feature type="chain" id="PRO_5013133104" description="alpha-L-rhamnosidase" evidence="4">
    <location>
        <begin position="20"/>
        <end position="918"/>
    </location>
</feature>
<evidence type="ECO:0000259" key="6">
    <source>
        <dbReference type="Pfam" id="PF08531"/>
    </source>
</evidence>
<dbReference type="PANTHER" id="PTHR33307">
    <property type="entry name" value="ALPHA-RHAMNOSIDASE (EUROFUNG)"/>
    <property type="match status" value="1"/>
</dbReference>
<evidence type="ECO:0000313" key="9">
    <source>
        <dbReference type="EMBL" id="SHH62652.1"/>
    </source>
</evidence>
<feature type="domain" description="Alpha-L-rhamnosidase C-terminal" evidence="8">
    <location>
        <begin position="808"/>
        <end position="881"/>
    </location>
</feature>
<accession>A0A1M5UHV7</accession>
<feature type="domain" description="Alpha-L-rhamnosidase concanavalin-like" evidence="5">
    <location>
        <begin position="355"/>
        <end position="472"/>
    </location>
</feature>
<reference evidence="9 10" key="1">
    <citation type="submission" date="2016-11" db="EMBL/GenBank/DDBJ databases">
        <authorList>
            <person name="Jaros S."/>
            <person name="Januszkiewicz K."/>
            <person name="Wedrychowicz H."/>
        </authorList>
    </citation>
    <scope>NUCLEOTIDE SEQUENCE [LARGE SCALE GENOMIC DNA]</scope>
    <source>
        <strain evidence="9 10">DSM 24574</strain>
    </source>
</reference>
<feature type="domain" description="Bacterial alpha-L-rhamnosidase N-terminal" evidence="6">
    <location>
        <begin position="171"/>
        <end position="345"/>
    </location>
</feature>
<name>A0A1M5UHV7_9BACT</name>
<keyword evidence="3" id="KW-0378">Hydrolase</keyword>
<dbReference type="Gene3D" id="2.60.120.260">
    <property type="entry name" value="Galactose-binding domain-like"/>
    <property type="match status" value="2"/>
</dbReference>
<organism evidence="9 10">
    <name type="scientific">Chryseolinea serpens</name>
    <dbReference type="NCBI Taxonomy" id="947013"/>
    <lineage>
        <taxon>Bacteria</taxon>
        <taxon>Pseudomonadati</taxon>
        <taxon>Bacteroidota</taxon>
        <taxon>Cytophagia</taxon>
        <taxon>Cytophagales</taxon>
        <taxon>Fulvivirgaceae</taxon>
        <taxon>Chryseolinea</taxon>
    </lineage>
</organism>
<dbReference type="Gene3D" id="2.60.420.10">
    <property type="entry name" value="Maltose phosphorylase, domain 3"/>
    <property type="match status" value="1"/>
</dbReference>
<evidence type="ECO:0000256" key="4">
    <source>
        <dbReference type="SAM" id="SignalP"/>
    </source>
</evidence>
<dbReference type="SUPFAM" id="SSF49785">
    <property type="entry name" value="Galactose-binding domain-like"/>
    <property type="match status" value="1"/>
</dbReference>
<evidence type="ECO:0000259" key="7">
    <source>
        <dbReference type="Pfam" id="PF17389"/>
    </source>
</evidence>
<feature type="domain" description="Alpha-L-rhamnosidase six-hairpin glycosidase" evidence="7">
    <location>
        <begin position="478"/>
        <end position="805"/>
    </location>
</feature>
<sequence>MKTLISFLLALVLVPASFAQRTSFLQPAHLTCEYQSNPLGIDTDTPRLGWNFETAAKDQYQSAYEIEVRQEGGPSTVWSTGKVISNRNTQIDYKGEPLRSFTRYYWKVRTYHEHDPPSSWSSEAWFETAMLKPSDWRAKWIDNGSTLPARDEDFYKDDPMPLFRKTLNVQKKLASARLYISGLGYYEAYLNEKKIGDHVLDPGWTTYKKEALYVVHDITPTLKAGPNVIGIMLGNGWWDPLPLKLFGRFNLRTVQQTGRPCVKAEIHLNYTDGTSDVIGTDASWQTANGPIVRNNVYLGEHYDARLEIKGWNGLKPSGNAWKNASLAEGPAGALHAQMQPPIRITRTLKPTRILEIKPGVYIADMGQNFAGVARITVKGKKGTRVSLRYGEALLPDGTLNYLTTVAGQLKALWNMNGGPGAPATAWQEDSYTLKGEGTETWSPRFTFHGFRYVEITGWPGKPTVDNIEGLRMNADLTRNGEFACSNAMFNKIHEAIQWTFLSNVFSVQSDCPGREKMGYGADMVVTADAFMYNFDMSTFYTKAVRDFANEQRPGGGITETAPYTGIADKGLGDESGPLGWQLGFPYLQEQLYEFYGDERIIATQYDNVVRQLAFLQSKAIDGLFHWDISDHVAIDPKPEALSASAFYYHHALLAAKFAGILKKPEDSVKYAKLASQTRQRIAEKYLVPHTGRFDNGTQSAQLFALWYDLSPEKDKTWAVLMSEFARHKDHVASGIFGVKMMFDVLRQSGQNEVAYRIANQKDYPGWGFMLNEGATTLWESWEYPDNAPSQNHPMFGSIDEWFYRSLLGINPLAPGFRKIQIKPQPAGDLTWAKGSYTSIQGKIVSDWKKEENRFLLTVSIPANTRGEVWVPLTPGGDLKENGTIIGKEGMSKHVRYVDGYGVVEISSGDYTFEATTHN</sequence>
<evidence type="ECO:0000256" key="1">
    <source>
        <dbReference type="ARBA" id="ARBA00001445"/>
    </source>
</evidence>
<dbReference type="GO" id="GO:0030596">
    <property type="term" value="F:alpha-L-rhamnosidase activity"/>
    <property type="evidence" value="ECO:0007669"/>
    <property type="project" value="UniProtKB-EC"/>
</dbReference>
<dbReference type="Gene3D" id="1.50.10.10">
    <property type="match status" value="1"/>
</dbReference>
<feature type="signal peptide" evidence="4">
    <location>
        <begin position="1"/>
        <end position="19"/>
    </location>
</feature>
<evidence type="ECO:0000313" key="10">
    <source>
        <dbReference type="Proteomes" id="UP000184212"/>
    </source>
</evidence>
<keyword evidence="4" id="KW-0732">Signal</keyword>
<evidence type="ECO:0000256" key="2">
    <source>
        <dbReference type="ARBA" id="ARBA00012652"/>
    </source>
</evidence>
<dbReference type="STRING" id="947013.SAMN04488109_4710"/>
<dbReference type="Pfam" id="PF05592">
    <property type="entry name" value="Bac_rhamnosid"/>
    <property type="match status" value="1"/>
</dbReference>
<evidence type="ECO:0000256" key="3">
    <source>
        <dbReference type="ARBA" id="ARBA00022801"/>
    </source>
</evidence>
<dbReference type="InterPro" id="IPR008979">
    <property type="entry name" value="Galactose-bd-like_sf"/>
</dbReference>
<dbReference type="Pfam" id="PF17390">
    <property type="entry name" value="Bac_rhamnosid_C"/>
    <property type="match status" value="1"/>
</dbReference>
<dbReference type="SUPFAM" id="SSF48208">
    <property type="entry name" value="Six-hairpin glycosidases"/>
    <property type="match status" value="1"/>
</dbReference>
<dbReference type="InterPro" id="IPR008902">
    <property type="entry name" value="Rhamnosid_concanavalin"/>
</dbReference>
<dbReference type="Pfam" id="PF08531">
    <property type="entry name" value="Bac_rhamnosid_N"/>
    <property type="match status" value="1"/>
</dbReference>
<dbReference type="PIRSF" id="PIRSF010631">
    <property type="entry name" value="A-rhamnsds"/>
    <property type="match status" value="1"/>
</dbReference>
<dbReference type="AlphaFoldDB" id="A0A1M5UHV7"/>
<dbReference type="InterPro" id="IPR035398">
    <property type="entry name" value="Bac_rhamnosid_C"/>
</dbReference>
<proteinExistence type="predicted"/>
<dbReference type="InterPro" id="IPR012341">
    <property type="entry name" value="6hp_glycosidase-like_sf"/>
</dbReference>
<protein>
    <recommendedName>
        <fullName evidence="2">alpha-L-rhamnosidase</fullName>
        <ecNumber evidence="2">3.2.1.40</ecNumber>
    </recommendedName>
</protein>
<evidence type="ECO:0000259" key="8">
    <source>
        <dbReference type="Pfam" id="PF17390"/>
    </source>
</evidence>
<evidence type="ECO:0000259" key="5">
    <source>
        <dbReference type="Pfam" id="PF05592"/>
    </source>
</evidence>
<dbReference type="RefSeq" id="WP_221408781.1">
    <property type="nucleotide sequence ID" value="NZ_FQWQ01000003.1"/>
</dbReference>
<dbReference type="InterPro" id="IPR035396">
    <property type="entry name" value="Bac_rhamnosid6H"/>
</dbReference>
<dbReference type="InterPro" id="IPR013783">
    <property type="entry name" value="Ig-like_fold"/>
</dbReference>
<dbReference type="GO" id="GO:0005975">
    <property type="term" value="P:carbohydrate metabolic process"/>
    <property type="evidence" value="ECO:0007669"/>
    <property type="project" value="InterPro"/>
</dbReference>
<dbReference type="Pfam" id="PF17389">
    <property type="entry name" value="Bac_rhamnosid6H"/>
    <property type="match status" value="1"/>
</dbReference>
<dbReference type="InterPro" id="IPR016007">
    <property type="entry name" value="Alpha_rhamnosid"/>
</dbReference>
<dbReference type="InterPro" id="IPR008928">
    <property type="entry name" value="6-hairpin_glycosidase_sf"/>
</dbReference>
<dbReference type="PANTHER" id="PTHR33307:SF6">
    <property type="entry name" value="ALPHA-RHAMNOSIDASE (EUROFUNG)-RELATED"/>
    <property type="match status" value="1"/>
</dbReference>
<dbReference type="Gene3D" id="2.60.40.10">
    <property type="entry name" value="Immunoglobulins"/>
    <property type="match status" value="1"/>
</dbReference>
<keyword evidence="10" id="KW-1185">Reference proteome</keyword>
<dbReference type="Proteomes" id="UP000184212">
    <property type="component" value="Unassembled WGS sequence"/>
</dbReference>
<dbReference type="Pfam" id="PF25788">
    <property type="entry name" value="Ig_Rha78A_N"/>
    <property type="match status" value="1"/>
</dbReference>
<dbReference type="EC" id="3.2.1.40" evidence="2"/>
<gene>
    <name evidence="9" type="ORF">SAMN04488109_4710</name>
</gene>
<dbReference type="InterPro" id="IPR013737">
    <property type="entry name" value="Bac_rhamnosid_N"/>
</dbReference>
<comment type="catalytic activity">
    <reaction evidence="1">
        <text>Hydrolysis of terminal non-reducing alpha-L-rhamnose residues in alpha-L-rhamnosides.</text>
        <dbReference type="EC" id="3.2.1.40"/>
    </reaction>
</comment>
<dbReference type="EMBL" id="FQWQ01000003">
    <property type="protein sequence ID" value="SHH62652.1"/>
    <property type="molecule type" value="Genomic_DNA"/>
</dbReference>